<name>A0A183VBT3_TOXCA</name>
<organism evidence="9 10">
    <name type="scientific">Toxocara canis</name>
    <name type="common">Canine roundworm</name>
    <dbReference type="NCBI Taxonomy" id="6265"/>
    <lineage>
        <taxon>Eukaryota</taxon>
        <taxon>Metazoa</taxon>
        <taxon>Ecdysozoa</taxon>
        <taxon>Nematoda</taxon>
        <taxon>Chromadorea</taxon>
        <taxon>Rhabditida</taxon>
        <taxon>Spirurina</taxon>
        <taxon>Ascaridomorpha</taxon>
        <taxon>Ascaridoidea</taxon>
        <taxon>Toxocaridae</taxon>
        <taxon>Toxocara</taxon>
    </lineage>
</organism>
<keyword evidence="4" id="KW-0808">Transferase</keyword>
<keyword evidence="6" id="KW-0804">Transcription</keyword>
<dbReference type="GO" id="GO:0032549">
    <property type="term" value="F:ribonucleoside binding"/>
    <property type="evidence" value="ECO:0007669"/>
    <property type="project" value="InterPro"/>
</dbReference>
<sequence length="210" mass="23234">MDCDIASYHVSSFDYLADEGLHLAALDVPPEKFRLPTGEAIEMKYNGAQLGYPSLETSSGTSSSLESMKIYPSECRQRGTTYRAPLKASIEIRSNGVPVMLMSSRCHLRGLSRSQLVAKGEEGTEKGGYFIVKGSEKVIRLLVANRRNFPIAIVRRSFKEKGKLFTQYGVMMRCIRENHSAAMITLHYLETGAITVALQVNFIVSICSGL</sequence>
<dbReference type="EC" id="2.7.7.6" evidence="2"/>
<keyword evidence="5" id="KW-0548">Nucleotidyltransferase</keyword>
<evidence type="ECO:0000259" key="7">
    <source>
        <dbReference type="Pfam" id="PF04563"/>
    </source>
</evidence>
<gene>
    <name evidence="8" type="ORF">TCNE_LOCUS18203</name>
</gene>
<comment type="similarity">
    <text evidence="1">Belongs to the RNA polymerase beta chain family.</text>
</comment>
<evidence type="ECO:0000313" key="9">
    <source>
        <dbReference type="Proteomes" id="UP000050794"/>
    </source>
</evidence>
<dbReference type="GO" id="GO:0003899">
    <property type="term" value="F:DNA-directed RNA polymerase activity"/>
    <property type="evidence" value="ECO:0007669"/>
    <property type="project" value="UniProtKB-EC"/>
</dbReference>
<dbReference type="InterPro" id="IPR007644">
    <property type="entry name" value="RNA_pol_bsu_protrusion"/>
</dbReference>
<evidence type="ECO:0000256" key="3">
    <source>
        <dbReference type="ARBA" id="ARBA00022478"/>
    </source>
</evidence>
<dbReference type="PANTHER" id="PTHR20856">
    <property type="entry name" value="DNA-DIRECTED RNA POLYMERASE I SUBUNIT 2"/>
    <property type="match status" value="1"/>
</dbReference>
<dbReference type="GO" id="GO:0006351">
    <property type="term" value="P:DNA-templated transcription"/>
    <property type="evidence" value="ECO:0007669"/>
    <property type="project" value="InterPro"/>
</dbReference>
<dbReference type="GO" id="GO:0003677">
    <property type="term" value="F:DNA binding"/>
    <property type="evidence" value="ECO:0007669"/>
    <property type="project" value="InterPro"/>
</dbReference>
<reference evidence="8 9" key="2">
    <citation type="submission" date="2018-11" db="EMBL/GenBank/DDBJ databases">
        <authorList>
            <consortium name="Pathogen Informatics"/>
        </authorList>
    </citation>
    <scope>NUCLEOTIDE SEQUENCE [LARGE SCALE GENOMIC DNA]</scope>
</reference>
<dbReference type="Gene3D" id="3.90.1100.10">
    <property type="match status" value="1"/>
</dbReference>
<protein>
    <recommendedName>
        <fullName evidence="2">DNA-directed RNA polymerase</fullName>
        <ecNumber evidence="2">2.7.7.6</ecNumber>
    </recommendedName>
</protein>
<accession>A0A183VBT3</accession>
<evidence type="ECO:0000256" key="5">
    <source>
        <dbReference type="ARBA" id="ARBA00022695"/>
    </source>
</evidence>
<evidence type="ECO:0000256" key="2">
    <source>
        <dbReference type="ARBA" id="ARBA00012418"/>
    </source>
</evidence>
<keyword evidence="9" id="KW-1185">Reference proteome</keyword>
<dbReference type="InterPro" id="IPR037034">
    <property type="entry name" value="RNA_pol_Rpb2_2_sf"/>
</dbReference>
<dbReference type="GO" id="GO:0000428">
    <property type="term" value="C:DNA-directed RNA polymerase complex"/>
    <property type="evidence" value="ECO:0007669"/>
    <property type="project" value="UniProtKB-KW"/>
</dbReference>
<evidence type="ECO:0000313" key="8">
    <source>
        <dbReference type="EMBL" id="VDM49524.1"/>
    </source>
</evidence>
<keyword evidence="3" id="KW-0240">DNA-directed RNA polymerase</keyword>
<evidence type="ECO:0000256" key="6">
    <source>
        <dbReference type="ARBA" id="ARBA00023163"/>
    </source>
</evidence>
<dbReference type="Proteomes" id="UP000050794">
    <property type="component" value="Unassembled WGS sequence"/>
</dbReference>
<evidence type="ECO:0000256" key="1">
    <source>
        <dbReference type="ARBA" id="ARBA00006835"/>
    </source>
</evidence>
<dbReference type="AlphaFoldDB" id="A0A183VBT3"/>
<dbReference type="Gene3D" id="3.90.1110.10">
    <property type="entry name" value="RNA polymerase Rpb2, domain 2"/>
    <property type="match status" value="1"/>
</dbReference>
<dbReference type="EMBL" id="UYWY01025242">
    <property type="protein sequence ID" value="VDM49524.1"/>
    <property type="molecule type" value="Genomic_DNA"/>
</dbReference>
<evidence type="ECO:0000313" key="10">
    <source>
        <dbReference type="WBParaSite" id="TCNE_0001820701-mRNA-1"/>
    </source>
</evidence>
<dbReference type="Pfam" id="PF04563">
    <property type="entry name" value="RNA_pol_Rpb2_1"/>
    <property type="match status" value="1"/>
</dbReference>
<reference evidence="10" key="1">
    <citation type="submission" date="2016-06" db="UniProtKB">
        <authorList>
            <consortium name="WormBaseParasite"/>
        </authorList>
    </citation>
    <scope>IDENTIFICATION</scope>
</reference>
<dbReference type="WBParaSite" id="TCNE_0001820701-mRNA-1">
    <property type="protein sequence ID" value="TCNE_0001820701-mRNA-1"/>
    <property type="gene ID" value="TCNE_0001820701"/>
</dbReference>
<evidence type="ECO:0000256" key="4">
    <source>
        <dbReference type="ARBA" id="ARBA00022679"/>
    </source>
</evidence>
<dbReference type="SUPFAM" id="SSF64484">
    <property type="entry name" value="beta and beta-prime subunits of DNA dependent RNA-polymerase"/>
    <property type="match status" value="1"/>
</dbReference>
<dbReference type="InterPro" id="IPR015712">
    <property type="entry name" value="DNA-dir_RNA_pol_su2"/>
</dbReference>
<feature type="domain" description="RNA polymerase beta subunit protrusion" evidence="7">
    <location>
        <begin position="7"/>
        <end position="144"/>
    </location>
</feature>
<proteinExistence type="inferred from homology"/>